<dbReference type="PROSITE" id="PS01209">
    <property type="entry name" value="LDLRA_1"/>
    <property type="match status" value="1"/>
</dbReference>
<dbReference type="RefSeq" id="XP_026296010.1">
    <property type="nucleotide sequence ID" value="XM_026440225.1"/>
</dbReference>
<evidence type="ECO:0000256" key="5">
    <source>
        <dbReference type="SAM" id="Phobius"/>
    </source>
</evidence>
<evidence type="ECO:0000259" key="6">
    <source>
        <dbReference type="PROSITE" id="PS01180"/>
    </source>
</evidence>
<feature type="compositionally biased region" description="Polar residues" evidence="4">
    <location>
        <begin position="571"/>
        <end position="581"/>
    </location>
</feature>
<feature type="domain" description="CUB" evidence="6">
    <location>
        <begin position="281"/>
        <end position="399"/>
    </location>
</feature>
<feature type="region of interest" description="Disordered" evidence="4">
    <location>
        <begin position="570"/>
        <end position="599"/>
    </location>
</feature>
<dbReference type="SUPFAM" id="SSF57424">
    <property type="entry name" value="LDL receptor-like module"/>
    <property type="match status" value="1"/>
</dbReference>
<feature type="compositionally biased region" description="Low complexity" evidence="4">
    <location>
        <begin position="645"/>
        <end position="676"/>
    </location>
</feature>
<dbReference type="Pfam" id="PF00431">
    <property type="entry name" value="CUB"/>
    <property type="match status" value="1"/>
</dbReference>
<dbReference type="InterPro" id="IPR035914">
    <property type="entry name" value="Sperma_CUB_dom_sf"/>
</dbReference>
<protein>
    <submittedName>
        <fullName evidence="9">Uncharacterized protein LOC411019 isoform X2</fullName>
    </submittedName>
</protein>
<dbReference type="Gene3D" id="2.60.120.290">
    <property type="entry name" value="Spermadhesin, CUB domain"/>
    <property type="match status" value="1"/>
</dbReference>
<evidence type="ECO:0000256" key="3">
    <source>
        <dbReference type="PROSITE-ProRule" id="PRU00124"/>
    </source>
</evidence>
<feature type="region of interest" description="Disordered" evidence="4">
    <location>
        <begin position="71"/>
        <end position="166"/>
    </location>
</feature>
<dbReference type="GeneID" id="411019"/>
<feature type="transmembrane region" description="Helical" evidence="5">
    <location>
        <begin position="458"/>
        <end position="481"/>
    </location>
</feature>
<dbReference type="InterPro" id="IPR002172">
    <property type="entry name" value="LDrepeatLR_classA_rpt"/>
</dbReference>
<dbReference type="Proteomes" id="UP000005203">
    <property type="component" value="Linkage group LG4"/>
</dbReference>
<dbReference type="CTD" id="32303"/>
<dbReference type="PROSITE" id="PS50068">
    <property type="entry name" value="LDLRA_2"/>
    <property type="match status" value="1"/>
</dbReference>
<feature type="compositionally biased region" description="Low complexity" evidence="4">
    <location>
        <begin position="757"/>
        <end position="769"/>
    </location>
</feature>
<accession>A0A7M7L6Q1</accession>
<evidence type="ECO:0000313" key="8">
    <source>
        <dbReference type="Proteomes" id="UP000005203"/>
    </source>
</evidence>
<dbReference type="EnsemblMetazoa" id="XM_026440225">
    <property type="protein sequence ID" value="XP_026296010"/>
    <property type="gene ID" value="LOC411019"/>
</dbReference>
<keyword evidence="8" id="KW-1185">Reference proteome</keyword>
<dbReference type="InterPro" id="IPR023415">
    <property type="entry name" value="LDLR_class-A_CS"/>
</dbReference>
<gene>
    <name evidence="9" type="primary">LOC411019</name>
</gene>
<dbReference type="PANTHER" id="PTHR24251">
    <property type="entry name" value="OVOCHYMASE-RELATED"/>
    <property type="match status" value="1"/>
</dbReference>
<evidence type="ECO:0000256" key="1">
    <source>
        <dbReference type="ARBA" id="ARBA00022737"/>
    </source>
</evidence>
<organism evidence="7">
    <name type="scientific">Apis mellifera</name>
    <name type="common">Honeybee</name>
    <dbReference type="NCBI Taxonomy" id="7460"/>
    <lineage>
        <taxon>Eukaryota</taxon>
        <taxon>Metazoa</taxon>
        <taxon>Ecdysozoa</taxon>
        <taxon>Arthropoda</taxon>
        <taxon>Hexapoda</taxon>
        <taxon>Insecta</taxon>
        <taxon>Pterygota</taxon>
        <taxon>Neoptera</taxon>
        <taxon>Endopterygota</taxon>
        <taxon>Hymenoptera</taxon>
        <taxon>Apocrita</taxon>
        <taxon>Aculeata</taxon>
        <taxon>Apoidea</taxon>
        <taxon>Anthophila</taxon>
        <taxon>Apidae</taxon>
        <taxon>Apis</taxon>
    </lineage>
</organism>
<accession>A0A8B8GWB0</accession>
<feature type="compositionally biased region" description="Polar residues" evidence="4">
    <location>
        <begin position="770"/>
        <end position="788"/>
    </location>
</feature>
<evidence type="ECO:0000313" key="9">
    <source>
        <dbReference type="RefSeq" id="XP_026296010.1"/>
    </source>
</evidence>
<name>A0A7M7L6Q1_APIME</name>
<keyword evidence="1" id="KW-0677">Repeat</keyword>
<evidence type="ECO:0000256" key="2">
    <source>
        <dbReference type="ARBA" id="ARBA00023157"/>
    </source>
</evidence>
<keyword evidence="2 3" id="KW-1015">Disulfide bond</keyword>
<dbReference type="CDD" id="cd00041">
    <property type="entry name" value="CUB"/>
    <property type="match status" value="1"/>
</dbReference>
<dbReference type="AlphaFoldDB" id="A0A7M7L6Q1"/>
<proteinExistence type="predicted"/>
<reference evidence="9" key="2">
    <citation type="submission" date="2025-04" db="UniProtKB">
        <authorList>
            <consortium name="RefSeq"/>
        </authorList>
    </citation>
    <scope>IDENTIFICATION</scope>
    <source>
        <strain evidence="9">DH4</strain>
        <tissue evidence="9">Whole body</tissue>
    </source>
</reference>
<dbReference type="PANTHER" id="PTHR24251:SF28">
    <property type="entry name" value="NEUROPILIN AND TOLLOID-LIKE, ISOFORM B"/>
    <property type="match status" value="1"/>
</dbReference>
<feature type="compositionally biased region" description="Basic and acidic residues" evidence="4">
    <location>
        <begin position="582"/>
        <end position="594"/>
    </location>
</feature>
<reference evidence="7" key="1">
    <citation type="submission" date="2021-01" db="UniProtKB">
        <authorList>
            <consortium name="EnsemblMetazoa"/>
        </authorList>
    </citation>
    <scope>IDENTIFICATION</scope>
    <source>
        <strain evidence="7">DH4</strain>
    </source>
</reference>
<dbReference type="SUPFAM" id="SSF49854">
    <property type="entry name" value="Spermadhesin, CUB domain"/>
    <property type="match status" value="1"/>
</dbReference>
<feature type="compositionally biased region" description="Basic and acidic residues" evidence="4">
    <location>
        <begin position="83"/>
        <end position="108"/>
    </location>
</feature>
<feature type="compositionally biased region" description="Basic residues" evidence="4">
    <location>
        <begin position="634"/>
        <end position="644"/>
    </location>
</feature>
<feature type="region of interest" description="Disordered" evidence="4">
    <location>
        <begin position="619"/>
        <end position="821"/>
    </location>
</feature>
<evidence type="ECO:0000256" key="4">
    <source>
        <dbReference type="SAM" id="MobiDB-lite"/>
    </source>
</evidence>
<dbReference type="PROSITE" id="PS01180">
    <property type="entry name" value="CUB"/>
    <property type="match status" value="1"/>
</dbReference>
<dbReference type="SMART" id="SM00192">
    <property type="entry name" value="LDLa"/>
    <property type="match status" value="1"/>
</dbReference>
<dbReference type="InterPro" id="IPR000859">
    <property type="entry name" value="CUB_dom"/>
</dbReference>
<sequence length="821" mass="91955">MLLQGAGVIVSVETVHGRFQFINAPEEEPTMVARLPQQVLLLLVLVTGAAAEATREEESLWDTHEARKGGRTTFAWSSTTERATGETKSMGKFDRTTSSHADTPDSSRETGLMKASAPTTACPDREERIEARGNALPASRENDTGKVKMSNGRYSSSGSMEDDDTGRKINLSARSTATSIDKKVVFTRNFDNIVATKGTKLTENRSKNHWNADTPRTKAYNVNDVIRRQMRHVPDVCDKFSVGDESKREFYSPNYPDNYPNLTECIKILKEAGVPPEPEDCVREVSGVQAIISSEDVIDRKTLSEKEGIPLDCLWNITVKEGWKIQLTFSDPFKLQRPNECDANFVDVFKERTDMSSREKNFCGSIADTVLIGTNTAFVRFYTEPKALNSSFEAVMTALRDRDPGDKPCLDNEFYCEDATCIAAELQCNGRVNCRFRWDEEDQSCNKKKSRLIDSQHIVIILIVFSLIMFGMSFAFVFNCVRKLIRDHRIIQEHIRQSRENRLDELGRKATPCPISSSRTDIRDRVSDSPSLEVIPSKELLPPTMLIAQDYAKDLVLEMAYNTRDMHDIHQSNNVSNATQERLQESSDEPEMRDNSCQTRESLFETRIPDNVMPVGFTTFGVRGPSSQNGTNHLHYHRHHHLHHQSPPQSRQTSQPSQQSSEHSSQQQCSGCSPASRGRDGSMGICPKHNPIPAPPGWSTHEPGYSLPPHQGSAYPEPPDYPSYQRFQSPKPSRENSVYRQSPKLLRQGTIGSGERYGSSIYGSGHGSSNASSTQHSGTPKCPEQTTPDPRYRAEAVIEVDQRRPFSIESTKSAPDVIATH</sequence>
<dbReference type="InterPro" id="IPR036055">
    <property type="entry name" value="LDL_receptor-like_sf"/>
</dbReference>
<dbReference type="CDD" id="cd00112">
    <property type="entry name" value="LDLa"/>
    <property type="match status" value="1"/>
</dbReference>
<keyword evidence="5" id="KW-0472">Membrane</keyword>
<feature type="compositionally biased region" description="Polar residues" evidence="4">
    <location>
        <begin position="725"/>
        <end position="740"/>
    </location>
</feature>
<comment type="caution">
    <text evidence="3">Lacks conserved residue(s) required for the propagation of feature annotation.</text>
</comment>
<feature type="compositionally biased region" description="Basic and acidic residues" evidence="4">
    <location>
        <begin position="790"/>
        <end position="806"/>
    </location>
</feature>
<feature type="disulfide bond" evidence="3">
    <location>
        <begin position="409"/>
        <end position="421"/>
    </location>
</feature>
<keyword evidence="5" id="KW-0812">Transmembrane</keyword>
<evidence type="ECO:0000313" key="7">
    <source>
        <dbReference type="EnsemblMetazoa" id="XP_026296010"/>
    </source>
</evidence>
<keyword evidence="5" id="KW-1133">Transmembrane helix</keyword>
<feature type="disulfide bond" evidence="3">
    <location>
        <begin position="416"/>
        <end position="434"/>
    </location>
</feature>
<dbReference type="OrthoDB" id="9971251at2759"/>
<dbReference type="Gene3D" id="4.10.400.10">
    <property type="entry name" value="Low-density Lipoprotein Receptor"/>
    <property type="match status" value="1"/>
</dbReference>
<dbReference type="SMART" id="SM00042">
    <property type="entry name" value="CUB"/>
    <property type="match status" value="1"/>
</dbReference>